<comment type="caution">
    <text evidence="2">The sequence shown here is derived from an EMBL/GenBank/DDBJ whole genome shotgun (WGS) entry which is preliminary data.</text>
</comment>
<feature type="compositionally biased region" description="Polar residues" evidence="1">
    <location>
        <begin position="29"/>
        <end position="45"/>
    </location>
</feature>
<dbReference type="EMBL" id="JBFXLU010000031">
    <property type="protein sequence ID" value="KAL2851154.1"/>
    <property type="molecule type" value="Genomic_DNA"/>
</dbReference>
<evidence type="ECO:0000313" key="2">
    <source>
        <dbReference type="EMBL" id="KAL2851154.1"/>
    </source>
</evidence>
<accession>A0ABR4KFU9</accession>
<dbReference type="Proteomes" id="UP001610446">
    <property type="component" value="Unassembled WGS sequence"/>
</dbReference>
<gene>
    <name evidence="2" type="ORF">BJY01DRAFT_245091</name>
</gene>
<feature type="compositionally biased region" description="Polar residues" evidence="1">
    <location>
        <begin position="1"/>
        <end position="20"/>
    </location>
</feature>
<evidence type="ECO:0000313" key="3">
    <source>
        <dbReference type="Proteomes" id="UP001610446"/>
    </source>
</evidence>
<name>A0ABR4KFU9_9EURO</name>
<sequence>MITQSSTSQITAPSLSYAQRTSKRPALASTESTTWSMPTAACNHTRTPRLRRPQISELSAFFEEFARLVAERGLQANFGKKITSETDFDQAGWTEFEFADDRRTIMIPRVFPTLDDTYELSVETEFHAETGKDDDNNQCTHTRTCVHCSYPSKERGGLVVGGREVNPESPFYRFFNAVAGVWCLAL</sequence>
<organism evidence="2 3">
    <name type="scientific">Aspergillus pseudoustus</name>
    <dbReference type="NCBI Taxonomy" id="1810923"/>
    <lineage>
        <taxon>Eukaryota</taxon>
        <taxon>Fungi</taxon>
        <taxon>Dikarya</taxon>
        <taxon>Ascomycota</taxon>
        <taxon>Pezizomycotina</taxon>
        <taxon>Eurotiomycetes</taxon>
        <taxon>Eurotiomycetidae</taxon>
        <taxon>Eurotiales</taxon>
        <taxon>Aspergillaceae</taxon>
        <taxon>Aspergillus</taxon>
        <taxon>Aspergillus subgen. Nidulantes</taxon>
    </lineage>
</organism>
<protein>
    <submittedName>
        <fullName evidence="2">Uncharacterized protein</fullName>
    </submittedName>
</protein>
<proteinExistence type="predicted"/>
<reference evidence="2 3" key="1">
    <citation type="submission" date="2024-07" db="EMBL/GenBank/DDBJ databases">
        <title>Section-level genome sequencing and comparative genomics of Aspergillus sections Usti and Cavernicolus.</title>
        <authorList>
            <consortium name="Lawrence Berkeley National Laboratory"/>
            <person name="Nybo J.L."/>
            <person name="Vesth T.C."/>
            <person name="Theobald S."/>
            <person name="Frisvad J.C."/>
            <person name="Larsen T.O."/>
            <person name="Kjaerboelling I."/>
            <person name="Rothschild-Mancinelli K."/>
            <person name="Lyhne E.K."/>
            <person name="Kogle M.E."/>
            <person name="Barry K."/>
            <person name="Clum A."/>
            <person name="Na H."/>
            <person name="Ledsgaard L."/>
            <person name="Lin J."/>
            <person name="Lipzen A."/>
            <person name="Kuo A."/>
            <person name="Riley R."/>
            <person name="Mondo S."/>
            <person name="Labutti K."/>
            <person name="Haridas S."/>
            <person name="Pangalinan J."/>
            <person name="Salamov A.A."/>
            <person name="Simmons B.A."/>
            <person name="Magnuson J.K."/>
            <person name="Chen J."/>
            <person name="Drula E."/>
            <person name="Henrissat B."/>
            <person name="Wiebenga A."/>
            <person name="Lubbers R.J."/>
            <person name="Gomes A.C."/>
            <person name="Makela M.R."/>
            <person name="Stajich J."/>
            <person name="Grigoriev I.V."/>
            <person name="Mortensen U.H."/>
            <person name="De Vries R.P."/>
            <person name="Baker S.E."/>
            <person name="Andersen M.R."/>
        </authorList>
    </citation>
    <scope>NUCLEOTIDE SEQUENCE [LARGE SCALE GENOMIC DNA]</scope>
    <source>
        <strain evidence="2 3">CBS 123904</strain>
    </source>
</reference>
<feature type="region of interest" description="Disordered" evidence="1">
    <location>
        <begin position="1"/>
        <end position="48"/>
    </location>
</feature>
<evidence type="ECO:0000256" key="1">
    <source>
        <dbReference type="SAM" id="MobiDB-lite"/>
    </source>
</evidence>
<keyword evidence="3" id="KW-1185">Reference proteome</keyword>